<proteinExistence type="predicted"/>
<dbReference type="EMBL" id="ANIY01000861">
    <property type="protein sequence ID" value="ETP51059.1"/>
    <property type="molecule type" value="Genomic_DNA"/>
</dbReference>
<name>W2ZXQ8_PHYNI</name>
<dbReference type="AlphaFoldDB" id="W2ZXQ8"/>
<evidence type="ECO:0000313" key="2">
    <source>
        <dbReference type="Proteomes" id="UP000018948"/>
    </source>
</evidence>
<feature type="non-terminal residue" evidence="1">
    <location>
        <position position="1"/>
    </location>
</feature>
<comment type="caution">
    <text evidence="1">The sequence shown here is derived from an EMBL/GenBank/DDBJ whole genome shotgun (WGS) entry which is preliminary data.</text>
</comment>
<reference evidence="1 2" key="1">
    <citation type="submission" date="2013-11" db="EMBL/GenBank/DDBJ databases">
        <title>The Genome Sequence of Phytophthora parasitica P10297.</title>
        <authorList>
            <consortium name="The Broad Institute Genomics Platform"/>
            <person name="Russ C."/>
            <person name="Tyler B."/>
            <person name="Panabieres F."/>
            <person name="Shan W."/>
            <person name="Tripathy S."/>
            <person name="Grunwald N."/>
            <person name="Machado M."/>
            <person name="Johnson C.S."/>
            <person name="Walker B."/>
            <person name="Young S.K."/>
            <person name="Zeng Q."/>
            <person name="Gargeya S."/>
            <person name="Fitzgerald M."/>
            <person name="Haas B."/>
            <person name="Abouelleil A."/>
            <person name="Allen A.W."/>
            <person name="Alvarado L."/>
            <person name="Arachchi H.M."/>
            <person name="Berlin A.M."/>
            <person name="Chapman S.B."/>
            <person name="Gainer-Dewar J."/>
            <person name="Goldberg J."/>
            <person name="Griggs A."/>
            <person name="Gujja S."/>
            <person name="Hansen M."/>
            <person name="Howarth C."/>
            <person name="Imamovic A."/>
            <person name="Ireland A."/>
            <person name="Larimer J."/>
            <person name="McCowan C."/>
            <person name="Murphy C."/>
            <person name="Pearson M."/>
            <person name="Poon T.W."/>
            <person name="Priest M."/>
            <person name="Roberts A."/>
            <person name="Saif S."/>
            <person name="Shea T."/>
            <person name="Sisk P."/>
            <person name="Sykes S."/>
            <person name="Wortman J."/>
            <person name="Nusbaum C."/>
            <person name="Birren B."/>
        </authorList>
    </citation>
    <scope>NUCLEOTIDE SEQUENCE [LARGE SCALE GENOMIC DNA]</scope>
    <source>
        <strain evidence="1 2">P10297</strain>
    </source>
</reference>
<accession>W2ZXQ8</accession>
<organism evidence="1 2">
    <name type="scientific">Phytophthora nicotianae P10297</name>
    <dbReference type="NCBI Taxonomy" id="1317064"/>
    <lineage>
        <taxon>Eukaryota</taxon>
        <taxon>Sar</taxon>
        <taxon>Stramenopiles</taxon>
        <taxon>Oomycota</taxon>
        <taxon>Peronosporomycetes</taxon>
        <taxon>Peronosporales</taxon>
        <taxon>Peronosporaceae</taxon>
        <taxon>Phytophthora</taxon>
    </lineage>
</organism>
<sequence>KKKTYCVHWDSTENLTKIVASKFQTKLEHQYAA</sequence>
<evidence type="ECO:0000313" key="1">
    <source>
        <dbReference type="EMBL" id="ETP51059.1"/>
    </source>
</evidence>
<gene>
    <name evidence="1" type="ORF">F442_03733</name>
</gene>
<dbReference type="Proteomes" id="UP000018948">
    <property type="component" value="Unassembled WGS sequence"/>
</dbReference>
<protein>
    <submittedName>
        <fullName evidence="1">Uncharacterized protein</fullName>
    </submittedName>
</protein>